<keyword evidence="3" id="KW-0804">Transcription</keyword>
<dbReference type="PROSITE" id="PS00041">
    <property type="entry name" value="HTH_ARAC_FAMILY_1"/>
    <property type="match status" value="1"/>
</dbReference>
<dbReference type="PROSITE" id="PS01124">
    <property type="entry name" value="HTH_ARAC_FAMILY_2"/>
    <property type="match status" value="1"/>
</dbReference>
<keyword evidence="1" id="KW-0805">Transcription regulation</keyword>
<gene>
    <name evidence="5" type="ORF">SAMN05661096_00263</name>
</gene>
<evidence type="ECO:0000256" key="1">
    <source>
        <dbReference type="ARBA" id="ARBA00023015"/>
    </source>
</evidence>
<accession>A0A1X7I5V4</accession>
<dbReference type="PRINTS" id="PR00032">
    <property type="entry name" value="HTHARAC"/>
</dbReference>
<proteinExistence type="predicted"/>
<dbReference type="PANTHER" id="PTHR43280:SF28">
    <property type="entry name" value="HTH-TYPE TRANSCRIPTIONAL ACTIVATOR RHAS"/>
    <property type="match status" value="1"/>
</dbReference>
<dbReference type="RefSeq" id="WP_085515278.1">
    <property type="nucleotide sequence ID" value="NZ_FXAW01000001.1"/>
</dbReference>
<dbReference type="SUPFAM" id="SSF46689">
    <property type="entry name" value="Homeodomain-like"/>
    <property type="match status" value="2"/>
</dbReference>
<dbReference type="InterPro" id="IPR020449">
    <property type="entry name" value="Tscrpt_reg_AraC-type_HTH"/>
</dbReference>
<organism evidence="5 6">
    <name type="scientific">Marivirga sericea</name>
    <dbReference type="NCBI Taxonomy" id="1028"/>
    <lineage>
        <taxon>Bacteria</taxon>
        <taxon>Pseudomonadati</taxon>
        <taxon>Bacteroidota</taxon>
        <taxon>Cytophagia</taxon>
        <taxon>Cytophagales</taxon>
        <taxon>Marivirgaceae</taxon>
        <taxon>Marivirga</taxon>
    </lineage>
</organism>
<dbReference type="PANTHER" id="PTHR43280">
    <property type="entry name" value="ARAC-FAMILY TRANSCRIPTIONAL REGULATOR"/>
    <property type="match status" value="1"/>
</dbReference>
<dbReference type="EMBL" id="FXAW01000001">
    <property type="protein sequence ID" value="SMG09876.1"/>
    <property type="molecule type" value="Genomic_DNA"/>
</dbReference>
<evidence type="ECO:0000313" key="5">
    <source>
        <dbReference type="EMBL" id="SMG09876.1"/>
    </source>
</evidence>
<evidence type="ECO:0000256" key="3">
    <source>
        <dbReference type="ARBA" id="ARBA00023163"/>
    </source>
</evidence>
<dbReference type="GO" id="GO:0003700">
    <property type="term" value="F:DNA-binding transcription factor activity"/>
    <property type="evidence" value="ECO:0007669"/>
    <property type="project" value="InterPro"/>
</dbReference>
<dbReference type="AlphaFoldDB" id="A0A1X7I5V4"/>
<dbReference type="Pfam" id="PF12833">
    <property type="entry name" value="HTH_18"/>
    <property type="match status" value="1"/>
</dbReference>
<sequence length="297" mass="33830">MDKIDLSHPTSQKAIYTSDHTQLLITYDVTKAQRDYTFDNIIFAYVARGLKNISIPGLQPFSLTPEMVIMGAAPIEAHVEIPLDKTQNAAHCFCMEISKNKVYSVFDKLHDSEEIESLTESDEQFSPLEVYQGNGAKMVMNNLMSMQNLLQSDARFKDRWIDLKIEELILCCLQTNMYKTLINGYAKHRMLDNPLSEVIAYIDANFTSQIEIGQLAAKACMSPATFYRRFKQSLGVTPVEFIHGKRIQKAKLLLCRNEAPIADVGFQLGYTSPSYFTLQFEKHIGCSPRDYQKQQLN</sequence>
<name>A0A1X7I5V4_9BACT</name>
<dbReference type="SMART" id="SM00342">
    <property type="entry name" value="HTH_ARAC"/>
    <property type="match status" value="1"/>
</dbReference>
<feature type="domain" description="HTH araC/xylS-type" evidence="4">
    <location>
        <begin position="196"/>
        <end position="294"/>
    </location>
</feature>
<protein>
    <submittedName>
        <fullName evidence="5">AraC-type DNA-binding protein</fullName>
    </submittedName>
</protein>
<reference evidence="6" key="1">
    <citation type="submission" date="2017-04" db="EMBL/GenBank/DDBJ databases">
        <authorList>
            <person name="Varghese N."/>
            <person name="Submissions S."/>
        </authorList>
    </citation>
    <scope>NUCLEOTIDE SEQUENCE [LARGE SCALE GENOMIC DNA]</scope>
    <source>
        <strain evidence="6">DSM 4125</strain>
    </source>
</reference>
<keyword evidence="6" id="KW-1185">Reference proteome</keyword>
<dbReference type="Gene3D" id="1.10.10.60">
    <property type="entry name" value="Homeodomain-like"/>
    <property type="match status" value="2"/>
</dbReference>
<evidence type="ECO:0000313" key="6">
    <source>
        <dbReference type="Proteomes" id="UP000193804"/>
    </source>
</evidence>
<dbReference type="InterPro" id="IPR018062">
    <property type="entry name" value="HTH_AraC-typ_CS"/>
</dbReference>
<dbReference type="GO" id="GO:0043565">
    <property type="term" value="F:sequence-specific DNA binding"/>
    <property type="evidence" value="ECO:0007669"/>
    <property type="project" value="InterPro"/>
</dbReference>
<dbReference type="STRING" id="1028.SAMN05661096_00263"/>
<dbReference type="InterPro" id="IPR009057">
    <property type="entry name" value="Homeodomain-like_sf"/>
</dbReference>
<evidence type="ECO:0000259" key="4">
    <source>
        <dbReference type="PROSITE" id="PS01124"/>
    </source>
</evidence>
<dbReference type="OrthoDB" id="629200at2"/>
<evidence type="ECO:0000256" key="2">
    <source>
        <dbReference type="ARBA" id="ARBA00023125"/>
    </source>
</evidence>
<dbReference type="Proteomes" id="UP000193804">
    <property type="component" value="Unassembled WGS sequence"/>
</dbReference>
<dbReference type="InterPro" id="IPR018060">
    <property type="entry name" value="HTH_AraC"/>
</dbReference>
<keyword evidence="2 5" id="KW-0238">DNA-binding</keyword>